<sequence length="94" mass="10282">MGHVYFTHRHLQGEPEDVYSLIAAQNGPKGLRRLLLDHGSHGRHVERVGSPAVHCGGGVCVGGALQLRRICRRLPPPPRQGRVPLLLRGAGRRC</sequence>
<dbReference type="EMBL" id="BPLR01004114">
    <property type="protein sequence ID" value="GIX92323.1"/>
    <property type="molecule type" value="Genomic_DNA"/>
</dbReference>
<keyword evidence="2" id="KW-1185">Reference proteome</keyword>
<accession>A0AAV4P5N1</accession>
<proteinExistence type="predicted"/>
<dbReference type="AlphaFoldDB" id="A0AAV4P5N1"/>
<protein>
    <submittedName>
        <fullName evidence="1">Uncharacterized protein</fullName>
    </submittedName>
</protein>
<comment type="caution">
    <text evidence="1">The sequence shown here is derived from an EMBL/GenBank/DDBJ whole genome shotgun (WGS) entry which is preliminary data.</text>
</comment>
<evidence type="ECO:0000313" key="1">
    <source>
        <dbReference type="EMBL" id="GIX92323.1"/>
    </source>
</evidence>
<organism evidence="1 2">
    <name type="scientific">Caerostris extrusa</name>
    <name type="common">Bark spider</name>
    <name type="synonym">Caerostris bankana</name>
    <dbReference type="NCBI Taxonomy" id="172846"/>
    <lineage>
        <taxon>Eukaryota</taxon>
        <taxon>Metazoa</taxon>
        <taxon>Ecdysozoa</taxon>
        <taxon>Arthropoda</taxon>
        <taxon>Chelicerata</taxon>
        <taxon>Arachnida</taxon>
        <taxon>Araneae</taxon>
        <taxon>Araneomorphae</taxon>
        <taxon>Entelegynae</taxon>
        <taxon>Araneoidea</taxon>
        <taxon>Araneidae</taxon>
        <taxon>Caerostris</taxon>
    </lineage>
</organism>
<dbReference type="Proteomes" id="UP001054945">
    <property type="component" value="Unassembled WGS sequence"/>
</dbReference>
<evidence type="ECO:0000313" key="2">
    <source>
        <dbReference type="Proteomes" id="UP001054945"/>
    </source>
</evidence>
<gene>
    <name evidence="1" type="ORF">CEXT_387191</name>
</gene>
<name>A0AAV4P5N1_CAEEX</name>
<reference evidence="1 2" key="1">
    <citation type="submission" date="2021-06" db="EMBL/GenBank/DDBJ databases">
        <title>Caerostris extrusa draft genome.</title>
        <authorList>
            <person name="Kono N."/>
            <person name="Arakawa K."/>
        </authorList>
    </citation>
    <scope>NUCLEOTIDE SEQUENCE [LARGE SCALE GENOMIC DNA]</scope>
</reference>